<dbReference type="AlphaFoldDB" id="B4G600"/>
<organism evidence="4">
    <name type="scientific">Drosophila persimilis</name>
    <name type="common">Fruit fly</name>
    <dbReference type="NCBI Taxonomy" id="7234"/>
    <lineage>
        <taxon>Eukaryota</taxon>
        <taxon>Metazoa</taxon>
        <taxon>Ecdysozoa</taxon>
        <taxon>Arthropoda</taxon>
        <taxon>Hexapoda</taxon>
        <taxon>Insecta</taxon>
        <taxon>Pterygota</taxon>
        <taxon>Neoptera</taxon>
        <taxon>Endopterygota</taxon>
        <taxon>Diptera</taxon>
        <taxon>Brachycera</taxon>
        <taxon>Muscomorpha</taxon>
        <taxon>Ephydroidea</taxon>
        <taxon>Drosophilidae</taxon>
        <taxon>Drosophila</taxon>
        <taxon>Sophophora</taxon>
    </lineage>
</organism>
<evidence type="ECO:0000256" key="1">
    <source>
        <dbReference type="SAM" id="MobiDB-lite"/>
    </source>
</evidence>
<gene>
    <name evidence="3" type="primary">Dper\GL23747</name>
    <name evidence="3" type="ORF">Dper_GL23747</name>
</gene>
<feature type="signal peptide" evidence="2">
    <location>
        <begin position="1"/>
        <end position="20"/>
    </location>
</feature>
<keyword evidence="2" id="KW-0732">Signal</keyword>
<evidence type="ECO:0000256" key="2">
    <source>
        <dbReference type="SAM" id="SignalP"/>
    </source>
</evidence>
<sequence>MSMSIARFGFYLCILGLVAAHFEREGLTCKANGEYCQMHSDCCSRKCMTYLNVCARRIDEGFSLETPHQSNSIYDIDVKQSSKEFPDIVDIVTLATESKQTPQTEQGRQCQPVGGQIITSSPSIQCQMHSDCCSRKCMTYLNVCARRIDEGFSLETPHQSNSIYDIDVKQSSKEFPDIVDIVTLATESKQTTTDGAGQAVPAGRWTAEIISPHPSFSARCIGTAARGKCMTYLSVCAKKIARAFSRAVLPQSNSTQKNDAKQSAHQFPDKKSVRTPQEE</sequence>
<dbReference type="OrthoDB" id="7211176at2759"/>
<dbReference type="EMBL" id="CH479179">
    <property type="protein sequence ID" value="EDW23762.1"/>
    <property type="molecule type" value="Genomic_DNA"/>
</dbReference>
<dbReference type="HOGENOM" id="CLU_998429_0_0_1"/>
<dbReference type="Proteomes" id="UP000008744">
    <property type="component" value="Unassembled WGS sequence"/>
</dbReference>
<feature type="compositionally biased region" description="Basic and acidic residues" evidence="1">
    <location>
        <begin position="258"/>
        <end position="279"/>
    </location>
</feature>
<accession>B4G600</accession>
<feature type="region of interest" description="Disordered" evidence="1">
    <location>
        <begin position="250"/>
        <end position="279"/>
    </location>
</feature>
<name>B4G600_DROPE</name>
<protein>
    <submittedName>
        <fullName evidence="3">GL23747</fullName>
    </submittedName>
</protein>
<proteinExistence type="predicted"/>
<dbReference type="STRING" id="7234.B4G600"/>
<reference evidence="3 4" key="1">
    <citation type="journal article" date="2007" name="Nature">
        <title>Evolution of genes and genomes on the Drosophila phylogeny.</title>
        <authorList>
            <consortium name="Drosophila 12 Genomes Consortium"/>
            <person name="Clark A.G."/>
            <person name="Eisen M.B."/>
            <person name="Smith D.R."/>
            <person name="Bergman C.M."/>
            <person name="Oliver B."/>
            <person name="Markow T.A."/>
            <person name="Kaufman T.C."/>
            <person name="Kellis M."/>
            <person name="Gelbart W."/>
            <person name="Iyer V.N."/>
            <person name="Pollard D.A."/>
            <person name="Sackton T.B."/>
            <person name="Larracuente A.M."/>
            <person name="Singh N.D."/>
            <person name="Abad J.P."/>
            <person name="Abt D.N."/>
            <person name="Adryan B."/>
            <person name="Aguade M."/>
            <person name="Akashi H."/>
            <person name="Anderson W.W."/>
            <person name="Aquadro C.F."/>
            <person name="Ardell D.H."/>
            <person name="Arguello R."/>
            <person name="Artieri C.G."/>
            <person name="Barbash D.A."/>
            <person name="Barker D."/>
            <person name="Barsanti P."/>
            <person name="Batterham P."/>
            <person name="Batzoglou S."/>
            <person name="Begun D."/>
            <person name="Bhutkar A."/>
            <person name="Blanco E."/>
            <person name="Bosak S.A."/>
            <person name="Bradley R.K."/>
            <person name="Brand A.D."/>
            <person name="Brent M.R."/>
            <person name="Brooks A.N."/>
            <person name="Brown R.H."/>
            <person name="Butlin R.K."/>
            <person name="Caggese C."/>
            <person name="Calvi B.R."/>
            <person name="Bernardo de Carvalho A."/>
            <person name="Caspi A."/>
            <person name="Castrezana S."/>
            <person name="Celniker S.E."/>
            <person name="Chang J.L."/>
            <person name="Chapple C."/>
            <person name="Chatterji S."/>
            <person name="Chinwalla A."/>
            <person name="Civetta A."/>
            <person name="Clifton S.W."/>
            <person name="Comeron J.M."/>
            <person name="Costello J.C."/>
            <person name="Coyne J.A."/>
            <person name="Daub J."/>
            <person name="David R.G."/>
            <person name="Delcher A.L."/>
            <person name="Delehaunty K."/>
            <person name="Do C.B."/>
            <person name="Ebling H."/>
            <person name="Edwards K."/>
            <person name="Eickbush T."/>
            <person name="Evans J.D."/>
            <person name="Filipski A."/>
            <person name="Findeiss S."/>
            <person name="Freyhult E."/>
            <person name="Fulton L."/>
            <person name="Fulton R."/>
            <person name="Garcia A.C."/>
            <person name="Gardiner A."/>
            <person name="Garfield D.A."/>
            <person name="Garvin B.E."/>
            <person name="Gibson G."/>
            <person name="Gilbert D."/>
            <person name="Gnerre S."/>
            <person name="Godfrey J."/>
            <person name="Good R."/>
            <person name="Gotea V."/>
            <person name="Gravely B."/>
            <person name="Greenberg A.J."/>
            <person name="Griffiths-Jones S."/>
            <person name="Gross S."/>
            <person name="Guigo R."/>
            <person name="Gustafson E.A."/>
            <person name="Haerty W."/>
            <person name="Hahn M.W."/>
            <person name="Halligan D.L."/>
            <person name="Halpern A.L."/>
            <person name="Halter G.M."/>
            <person name="Han M.V."/>
            <person name="Heger A."/>
            <person name="Hillier L."/>
            <person name="Hinrichs A.S."/>
            <person name="Holmes I."/>
            <person name="Hoskins R.A."/>
            <person name="Hubisz M.J."/>
            <person name="Hultmark D."/>
            <person name="Huntley M.A."/>
            <person name="Jaffe D.B."/>
            <person name="Jagadeeshan S."/>
            <person name="Jeck W.R."/>
            <person name="Johnson J."/>
            <person name="Jones C.D."/>
            <person name="Jordan W.C."/>
            <person name="Karpen G.H."/>
            <person name="Kataoka E."/>
            <person name="Keightley P.D."/>
            <person name="Kheradpour P."/>
            <person name="Kirkness E.F."/>
            <person name="Koerich L.B."/>
            <person name="Kristiansen K."/>
            <person name="Kudrna D."/>
            <person name="Kulathinal R.J."/>
            <person name="Kumar S."/>
            <person name="Kwok R."/>
            <person name="Lander E."/>
            <person name="Langley C.H."/>
            <person name="Lapoint R."/>
            <person name="Lazzaro B.P."/>
            <person name="Lee S.J."/>
            <person name="Levesque L."/>
            <person name="Li R."/>
            <person name="Lin C.F."/>
            <person name="Lin M.F."/>
            <person name="Lindblad-Toh K."/>
            <person name="Llopart A."/>
            <person name="Long M."/>
            <person name="Low L."/>
            <person name="Lozovsky E."/>
            <person name="Lu J."/>
            <person name="Luo M."/>
            <person name="Machado C.A."/>
            <person name="Makalowski W."/>
            <person name="Marzo M."/>
            <person name="Matsuda M."/>
            <person name="Matzkin L."/>
            <person name="McAllister B."/>
            <person name="McBride C.S."/>
            <person name="McKernan B."/>
            <person name="McKernan K."/>
            <person name="Mendez-Lago M."/>
            <person name="Minx P."/>
            <person name="Mollenhauer M.U."/>
            <person name="Montooth K."/>
            <person name="Mount S.M."/>
            <person name="Mu X."/>
            <person name="Myers E."/>
            <person name="Negre B."/>
            <person name="Newfeld S."/>
            <person name="Nielsen R."/>
            <person name="Noor M.A."/>
            <person name="O'Grady P."/>
            <person name="Pachter L."/>
            <person name="Papaceit M."/>
            <person name="Parisi M.J."/>
            <person name="Parisi M."/>
            <person name="Parts L."/>
            <person name="Pedersen J.S."/>
            <person name="Pesole G."/>
            <person name="Phillippy A.M."/>
            <person name="Ponting C.P."/>
            <person name="Pop M."/>
            <person name="Porcelli D."/>
            <person name="Powell J.R."/>
            <person name="Prohaska S."/>
            <person name="Pruitt K."/>
            <person name="Puig M."/>
            <person name="Quesneville H."/>
            <person name="Ram K.R."/>
            <person name="Rand D."/>
            <person name="Rasmussen M.D."/>
            <person name="Reed L.K."/>
            <person name="Reenan R."/>
            <person name="Reily A."/>
            <person name="Remington K.A."/>
            <person name="Rieger T.T."/>
            <person name="Ritchie M.G."/>
            <person name="Robin C."/>
            <person name="Rogers Y.H."/>
            <person name="Rohde C."/>
            <person name="Rozas J."/>
            <person name="Rubenfield M.J."/>
            <person name="Ruiz A."/>
            <person name="Russo S."/>
            <person name="Salzberg S.L."/>
            <person name="Sanchez-Gracia A."/>
            <person name="Saranga D.J."/>
            <person name="Sato H."/>
            <person name="Schaeffer S.W."/>
            <person name="Schatz M.C."/>
            <person name="Schlenke T."/>
            <person name="Schwartz R."/>
            <person name="Segarra C."/>
            <person name="Singh R.S."/>
            <person name="Sirot L."/>
            <person name="Sirota M."/>
            <person name="Sisneros N.B."/>
            <person name="Smith C.D."/>
            <person name="Smith T.F."/>
            <person name="Spieth J."/>
            <person name="Stage D.E."/>
            <person name="Stark A."/>
            <person name="Stephan W."/>
            <person name="Strausberg R.L."/>
            <person name="Strempel S."/>
            <person name="Sturgill D."/>
            <person name="Sutton G."/>
            <person name="Sutton G.G."/>
            <person name="Tao W."/>
            <person name="Teichmann S."/>
            <person name="Tobari Y.N."/>
            <person name="Tomimura Y."/>
            <person name="Tsolas J.M."/>
            <person name="Valente V.L."/>
            <person name="Venter E."/>
            <person name="Venter J.C."/>
            <person name="Vicario S."/>
            <person name="Vieira F.G."/>
            <person name="Vilella A.J."/>
            <person name="Villasante A."/>
            <person name="Walenz B."/>
            <person name="Wang J."/>
            <person name="Wasserman M."/>
            <person name="Watts T."/>
            <person name="Wilson D."/>
            <person name="Wilson R.K."/>
            <person name="Wing R.A."/>
            <person name="Wolfner M.F."/>
            <person name="Wong A."/>
            <person name="Wong G.K."/>
            <person name="Wu C.I."/>
            <person name="Wu G."/>
            <person name="Yamamoto D."/>
            <person name="Yang H.P."/>
            <person name="Yang S.P."/>
            <person name="Yorke J.A."/>
            <person name="Yoshida K."/>
            <person name="Zdobnov E."/>
            <person name="Zhang P."/>
            <person name="Zhang Y."/>
            <person name="Zimin A.V."/>
            <person name="Baldwin J."/>
            <person name="Abdouelleil A."/>
            <person name="Abdulkadir J."/>
            <person name="Abebe A."/>
            <person name="Abera B."/>
            <person name="Abreu J."/>
            <person name="Acer S.C."/>
            <person name="Aftuck L."/>
            <person name="Alexander A."/>
            <person name="An P."/>
            <person name="Anderson E."/>
            <person name="Anderson S."/>
            <person name="Arachi H."/>
            <person name="Azer M."/>
            <person name="Bachantsang P."/>
            <person name="Barry A."/>
            <person name="Bayul T."/>
            <person name="Berlin A."/>
            <person name="Bessette D."/>
            <person name="Bloom T."/>
            <person name="Blye J."/>
            <person name="Boguslavskiy L."/>
            <person name="Bonnet C."/>
            <person name="Boukhgalter B."/>
            <person name="Bourzgui I."/>
            <person name="Brown A."/>
            <person name="Cahill P."/>
            <person name="Channer S."/>
            <person name="Cheshatsang Y."/>
            <person name="Chuda L."/>
            <person name="Citroen M."/>
            <person name="Collymore A."/>
            <person name="Cooke P."/>
            <person name="Costello M."/>
            <person name="D'Aco K."/>
            <person name="Daza R."/>
            <person name="De Haan G."/>
            <person name="DeGray S."/>
            <person name="DeMaso C."/>
            <person name="Dhargay N."/>
            <person name="Dooley K."/>
            <person name="Dooley E."/>
            <person name="Doricent M."/>
            <person name="Dorje P."/>
            <person name="Dorjee K."/>
            <person name="Dupes A."/>
            <person name="Elong R."/>
            <person name="Falk J."/>
            <person name="Farina A."/>
            <person name="Faro S."/>
            <person name="Ferguson D."/>
            <person name="Fisher S."/>
            <person name="Foley C.D."/>
            <person name="Franke A."/>
            <person name="Friedrich D."/>
            <person name="Gadbois L."/>
            <person name="Gearin G."/>
            <person name="Gearin C.R."/>
            <person name="Giannoukos G."/>
            <person name="Goode T."/>
            <person name="Graham J."/>
            <person name="Grandbois E."/>
            <person name="Grewal S."/>
            <person name="Gyaltsen K."/>
            <person name="Hafez N."/>
            <person name="Hagos B."/>
            <person name="Hall J."/>
            <person name="Henson C."/>
            <person name="Hollinger A."/>
            <person name="Honan T."/>
            <person name="Huard M.D."/>
            <person name="Hughes L."/>
            <person name="Hurhula B."/>
            <person name="Husby M.E."/>
            <person name="Kamat A."/>
            <person name="Kanga B."/>
            <person name="Kashin S."/>
            <person name="Khazanovich D."/>
            <person name="Kisner P."/>
            <person name="Lance K."/>
            <person name="Lara M."/>
            <person name="Lee W."/>
            <person name="Lennon N."/>
            <person name="Letendre F."/>
            <person name="LeVine R."/>
            <person name="Lipovsky A."/>
            <person name="Liu X."/>
            <person name="Liu J."/>
            <person name="Liu S."/>
            <person name="Lokyitsang T."/>
            <person name="Lokyitsang Y."/>
            <person name="Lubonja R."/>
            <person name="Lui A."/>
            <person name="MacDonald P."/>
            <person name="Magnisalis V."/>
            <person name="Maru K."/>
            <person name="Matthews C."/>
            <person name="McCusker W."/>
            <person name="McDonough S."/>
            <person name="Mehta T."/>
            <person name="Meldrim J."/>
            <person name="Meneus L."/>
            <person name="Mihai O."/>
            <person name="Mihalev A."/>
            <person name="Mihova T."/>
            <person name="Mittelman R."/>
            <person name="Mlenga V."/>
            <person name="Montmayeur A."/>
            <person name="Mulrain L."/>
            <person name="Navidi A."/>
            <person name="Naylor J."/>
            <person name="Negash T."/>
            <person name="Nguyen T."/>
            <person name="Nguyen N."/>
            <person name="Nicol R."/>
            <person name="Norbu C."/>
            <person name="Norbu N."/>
            <person name="Novod N."/>
            <person name="O'Neill B."/>
            <person name="Osman S."/>
            <person name="Markiewicz E."/>
            <person name="Oyono O.L."/>
            <person name="Patti C."/>
            <person name="Phunkhang P."/>
            <person name="Pierre F."/>
            <person name="Priest M."/>
            <person name="Raghuraman S."/>
            <person name="Rege F."/>
            <person name="Reyes R."/>
            <person name="Rise C."/>
            <person name="Rogov P."/>
            <person name="Ross K."/>
            <person name="Ryan E."/>
            <person name="Settipalli S."/>
            <person name="Shea T."/>
            <person name="Sherpa N."/>
            <person name="Shi L."/>
            <person name="Shih D."/>
            <person name="Sparrow T."/>
            <person name="Spaulding J."/>
            <person name="Stalker J."/>
            <person name="Stange-Thomann N."/>
            <person name="Stavropoulos S."/>
            <person name="Stone C."/>
            <person name="Strader C."/>
            <person name="Tesfaye S."/>
            <person name="Thomson T."/>
            <person name="Thoulutsang Y."/>
            <person name="Thoulutsang D."/>
            <person name="Topham K."/>
            <person name="Topping I."/>
            <person name="Tsamla T."/>
            <person name="Vassiliev H."/>
            <person name="Vo A."/>
            <person name="Wangchuk T."/>
            <person name="Wangdi T."/>
            <person name="Weiand M."/>
            <person name="Wilkinson J."/>
            <person name="Wilson A."/>
            <person name="Yadav S."/>
            <person name="Young G."/>
            <person name="Yu Q."/>
            <person name="Zembek L."/>
            <person name="Zhong D."/>
            <person name="Zimmer A."/>
            <person name="Zwirko Z."/>
            <person name="Jaffe D.B."/>
            <person name="Alvarez P."/>
            <person name="Brockman W."/>
            <person name="Butler J."/>
            <person name="Chin C."/>
            <person name="Gnerre S."/>
            <person name="Grabherr M."/>
            <person name="Kleber M."/>
            <person name="Mauceli E."/>
            <person name="MacCallum I."/>
        </authorList>
    </citation>
    <scope>NUCLEOTIDE SEQUENCE [LARGE SCALE GENOMIC DNA]</scope>
    <source>
        <strain evidence="4">MSH-3 / Tucson 14011-0111.49</strain>
    </source>
</reference>
<keyword evidence="4" id="KW-1185">Reference proteome</keyword>
<evidence type="ECO:0000313" key="4">
    <source>
        <dbReference type="Proteomes" id="UP000008744"/>
    </source>
</evidence>
<evidence type="ECO:0000313" key="3">
    <source>
        <dbReference type="EMBL" id="EDW23762.1"/>
    </source>
</evidence>
<feature type="chain" id="PRO_5002802998" evidence="2">
    <location>
        <begin position="21"/>
        <end position="279"/>
    </location>
</feature>